<dbReference type="Gene3D" id="3.40.50.1700">
    <property type="entry name" value="Glycoside hydrolase family 3 C-terminal domain"/>
    <property type="match status" value="1"/>
</dbReference>
<dbReference type="PRINTS" id="PR00133">
    <property type="entry name" value="GLHYDRLASE3"/>
</dbReference>
<dbReference type="PANTHER" id="PTHR42721:SF3">
    <property type="entry name" value="BETA-D-XYLOSIDASE 5-RELATED"/>
    <property type="match status" value="1"/>
</dbReference>
<accession>A0A926DVJ5</accession>
<keyword evidence="2" id="KW-0732">Signal</keyword>
<dbReference type="InterPro" id="IPR017853">
    <property type="entry name" value="GH"/>
</dbReference>
<dbReference type="GO" id="GO:0009044">
    <property type="term" value="F:xylan 1,4-beta-xylosidase activity"/>
    <property type="evidence" value="ECO:0007669"/>
    <property type="project" value="InterPro"/>
</dbReference>
<dbReference type="GO" id="GO:0045493">
    <property type="term" value="P:xylan catabolic process"/>
    <property type="evidence" value="ECO:0007669"/>
    <property type="project" value="InterPro"/>
</dbReference>
<comment type="caution">
    <text evidence="5">The sequence shown here is derived from an EMBL/GenBank/DDBJ whole genome shotgun (WGS) entry which is preliminary data.</text>
</comment>
<dbReference type="EMBL" id="JACRSQ010000017">
    <property type="protein sequence ID" value="MBC8544184.1"/>
    <property type="molecule type" value="Genomic_DNA"/>
</dbReference>
<dbReference type="SMART" id="SM01217">
    <property type="entry name" value="Fn3_like"/>
    <property type="match status" value="1"/>
</dbReference>
<dbReference type="Proteomes" id="UP000657006">
    <property type="component" value="Unassembled WGS sequence"/>
</dbReference>
<evidence type="ECO:0000256" key="3">
    <source>
        <dbReference type="ARBA" id="ARBA00022801"/>
    </source>
</evidence>
<dbReference type="GO" id="GO:0046556">
    <property type="term" value="F:alpha-L-arabinofuranosidase activity"/>
    <property type="evidence" value="ECO:0007669"/>
    <property type="project" value="TreeGrafter"/>
</dbReference>
<dbReference type="InterPro" id="IPR036962">
    <property type="entry name" value="Glyco_hydro_3_N_sf"/>
</dbReference>
<evidence type="ECO:0000256" key="1">
    <source>
        <dbReference type="ARBA" id="ARBA00005336"/>
    </source>
</evidence>
<evidence type="ECO:0000313" key="6">
    <source>
        <dbReference type="Proteomes" id="UP000657006"/>
    </source>
</evidence>
<keyword evidence="6" id="KW-1185">Reference proteome</keyword>
<dbReference type="InterPro" id="IPR036881">
    <property type="entry name" value="Glyco_hydro_3_C_sf"/>
</dbReference>
<organism evidence="5 6">
    <name type="scientific">Bianquea renquensis</name>
    <dbReference type="NCBI Taxonomy" id="2763661"/>
    <lineage>
        <taxon>Bacteria</taxon>
        <taxon>Bacillati</taxon>
        <taxon>Bacillota</taxon>
        <taxon>Clostridia</taxon>
        <taxon>Eubacteriales</taxon>
        <taxon>Bianqueaceae</taxon>
        <taxon>Bianquea</taxon>
    </lineage>
</organism>
<dbReference type="SUPFAM" id="SSF51445">
    <property type="entry name" value="(Trans)glycosidases"/>
    <property type="match status" value="1"/>
</dbReference>
<reference evidence="5" key="1">
    <citation type="submission" date="2020-08" db="EMBL/GenBank/DDBJ databases">
        <title>Genome public.</title>
        <authorList>
            <person name="Liu C."/>
            <person name="Sun Q."/>
        </authorList>
    </citation>
    <scope>NUCLEOTIDE SEQUENCE</scope>
    <source>
        <strain evidence="5">NSJ-32</strain>
    </source>
</reference>
<dbReference type="InterPro" id="IPR026891">
    <property type="entry name" value="Fn3-like"/>
</dbReference>
<proteinExistence type="inferred from homology"/>
<dbReference type="Pfam" id="PF14310">
    <property type="entry name" value="Fn3-like"/>
    <property type="match status" value="1"/>
</dbReference>
<comment type="similarity">
    <text evidence="1">Belongs to the glycosyl hydrolase 3 family.</text>
</comment>
<dbReference type="Pfam" id="PF00933">
    <property type="entry name" value="Glyco_hydro_3"/>
    <property type="match status" value="1"/>
</dbReference>
<feature type="domain" description="Fibronectin type III-like" evidence="4">
    <location>
        <begin position="634"/>
        <end position="702"/>
    </location>
</feature>
<dbReference type="Gene3D" id="2.60.40.10">
    <property type="entry name" value="Immunoglobulins"/>
    <property type="match status" value="1"/>
</dbReference>
<evidence type="ECO:0000313" key="5">
    <source>
        <dbReference type="EMBL" id="MBC8544184.1"/>
    </source>
</evidence>
<gene>
    <name evidence="5" type="ORF">H8730_11615</name>
</gene>
<dbReference type="RefSeq" id="WP_177718599.1">
    <property type="nucleotide sequence ID" value="NZ_JACRSQ010000017.1"/>
</dbReference>
<keyword evidence="3 5" id="KW-0378">Hydrolase</keyword>
<dbReference type="PANTHER" id="PTHR42721">
    <property type="entry name" value="SUGAR HYDROLASE-RELATED"/>
    <property type="match status" value="1"/>
</dbReference>
<dbReference type="GO" id="GO:0031222">
    <property type="term" value="P:arabinan catabolic process"/>
    <property type="evidence" value="ECO:0007669"/>
    <property type="project" value="TreeGrafter"/>
</dbReference>
<dbReference type="SUPFAM" id="SSF52279">
    <property type="entry name" value="Beta-D-glucan exohydrolase, C-terminal domain"/>
    <property type="match status" value="1"/>
</dbReference>
<dbReference type="InterPro" id="IPR002772">
    <property type="entry name" value="Glyco_hydro_3_C"/>
</dbReference>
<dbReference type="InterPro" id="IPR013783">
    <property type="entry name" value="Ig-like_fold"/>
</dbReference>
<name>A0A926DVJ5_9FIRM</name>
<dbReference type="InterPro" id="IPR044993">
    <property type="entry name" value="BXL"/>
</dbReference>
<evidence type="ECO:0000259" key="4">
    <source>
        <dbReference type="SMART" id="SM01217"/>
    </source>
</evidence>
<sequence length="715" mass="78878">MQTTQKRQEAETWAQALLDQMTIEEKAGQLAAFFPNGNKRLGIPHMQHGECLHGMVADRATSFPQALALGCMWDPELVEEVASIVAKEARALGVHHCFAPMLGVVRDPRWGRIQEAYGEDTYLVTRTGVAFCKGLQGMGEERLNRDHIIATLKHLVADGEPEAGLNGAAMELSERKLREIHLPPFEACIKEAQAASIMPAHHALNGIPCHANSHLIEDICRQEFGFEGMIVSDNGDIRKLYTTMKVCSSLEESAKLAMDAGVDTELAWLIPWNENRIYGPALIQAVKDGLVSMEQLDTAVRRVLLFKYEMDLLHDPCAKPEQESLEACYQNVEGDAHVSLAGKTVYYGTKRDDVEEVLQNPQHDAIALKAAQKAIVLLKNQNALLPLNVSALQTIAVLGPNSDRVLLGNYATAKPRHYVSVLEGIRRYVGRSVQVLTSQGCDPDTYLAVDIPEAVACARKADVAILVVGGNEITCMENQDVDDLNLKGDQQQLIEAVYETGTPVVMVLLDGRPSSIEWADQHIPAILEGFYLGQECGTALANVLFGEYNPGGKLSVTVPRNVGQIPCYYNKLIPGRAPDYYQSPVKPLYPFGYGLSYTRFSIHDLRVVSCDPTVEEDVQLAVEITNIGARAGEEVVQLYVRDEISSLVRPEKELKGFRRVFLEAGETRTLSFTLKNRDLAFWMDGRWVVEPGEFTVTAGNSSADEQARCTFAVRG</sequence>
<dbReference type="Pfam" id="PF01915">
    <property type="entry name" value="Glyco_hydro_3_C"/>
    <property type="match status" value="1"/>
</dbReference>
<evidence type="ECO:0000256" key="2">
    <source>
        <dbReference type="ARBA" id="ARBA00022729"/>
    </source>
</evidence>
<dbReference type="InterPro" id="IPR001764">
    <property type="entry name" value="Glyco_hydro_3_N"/>
</dbReference>
<dbReference type="Gene3D" id="3.20.20.300">
    <property type="entry name" value="Glycoside hydrolase, family 3, N-terminal domain"/>
    <property type="match status" value="1"/>
</dbReference>
<dbReference type="GO" id="GO:0008422">
    <property type="term" value="F:beta-glucosidase activity"/>
    <property type="evidence" value="ECO:0007669"/>
    <property type="project" value="UniProtKB-ARBA"/>
</dbReference>
<dbReference type="AlphaFoldDB" id="A0A926DVJ5"/>
<dbReference type="FunFam" id="2.60.40.10:FF:000495">
    <property type="entry name" value="Periplasmic beta-glucosidase"/>
    <property type="match status" value="1"/>
</dbReference>
<protein>
    <submittedName>
        <fullName evidence="5">Glycoside hydrolase family 3 C-terminal domain-containing protein</fullName>
    </submittedName>
</protein>